<dbReference type="InterPro" id="IPR006657">
    <property type="entry name" value="MoPterin_dinucl-bd_dom"/>
</dbReference>
<dbReference type="Gene3D" id="3.40.50.740">
    <property type="match status" value="1"/>
</dbReference>
<dbReference type="PANTHER" id="PTHR43742:SF6">
    <property type="entry name" value="OXIDOREDUCTASE YYAE-RELATED"/>
    <property type="match status" value="1"/>
</dbReference>
<dbReference type="InterPro" id="IPR006655">
    <property type="entry name" value="Mopterin_OxRdtase_prok_CS"/>
</dbReference>
<dbReference type="InterPro" id="IPR050612">
    <property type="entry name" value="Prok_Mopterin_Oxidored"/>
</dbReference>
<evidence type="ECO:0000256" key="3">
    <source>
        <dbReference type="ARBA" id="ARBA00022505"/>
    </source>
</evidence>
<dbReference type="GO" id="GO:0051536">
    <property type="term" value="F:iron-sulfur cluster binding"/>
    <property type="evidence" value="ECO:0007669"/>
    <property type="project" value="UniProtKB-KW"/>
</dbReference>
<dbReference type="Gene3D" id="3.40.228.10">
    <property type="entry name" value="Dimethylsulfoxide Reductase, domain 2"/>
    <property type="match status" value="1"/>
</dbReference>
<evidence type="ECO:0000256" key="5">
    <source>
        <dbReference type="ARBA" id="ARBA00023002"/>
    </source>
</evidence>
<dbReference type="Pfam" id="PF00384">
    <property type="entry name" value="Molybdopterin"/>
    <property type="match status" value="1"/>
</dbReference>
<evidence type="ECO:0000256" key="1">
    <source>
        <dbReference type="ARBA" id="ARBA00001942"/>
    </source>
</evidence>
<dbReference type="InterPro" id="IPR006963">
    <property type="entry name" value="Mopterin_OxRdtase_4Fe-4S_dom"/>
</dbReference>
<dbReference type="AlphaFoldDB" id="A0A2A4T685"/>
<gene>
    <name evidence="9" type="ORF">COB67_04855</name>
</gene>
<dbReference type="PROSITE" id="PS00490">
    <property type="entry name" value="MOLYBDOPTERIN_PROK_2"/>
    <property type="match status" value="1"/>
</dbReference>
<keyword evidence="7" id="KW-0411">Iron-sulfur</keyword>
<accession>A0A2A4T685</accession>
<dbReference type="GO" id="GO:0043546">
    <property type="term" value="F:molybdopterin cofactor binding"/>
    <property type="evidence" value="ECO:0007669"/>
    <property type="project" value="InterPro"/>
</dbReference>
<dbReference type="InterPro" id="IPR009010">
    <property type="entry name" value="Asp_de-COase-like_dom_sf"/>
</dbReference>
<dbReference type="PROSITE" id="PS51669">
    <property type="entry name" value="4FE4S_MOW_BIS_MGD"/>
    <property type="match status" value="1"/>
</dbReference>
<sequence>MKEFKKTICPLDCPDRCGMIATVEEGVITALTGDPEHPVTKGFLCSKMRNYYQRVESSSRILFPQVRVGKKGEGKFKRISWDEAWQLLTEKLHSIKDEFGGEALLPYSYAGNMGIVHCKAGFPFFHKYGASRLKLTICAAASSAGWSAHCAGISGSSMDQAVDSKLIVVWGMNIKVTNVHFWPYIQKARKQGAKLLVIDPYRNITAKAADHYIAVRPGGDSALALGAIKALLETKKENRSFINSKTTGFEELEAYVKKVSWQELEKESGIPKDEMEEFTRLLIQNPEVFFRIGIGLTRNSRGAMSVRAILCLAATLGLFEQQKGQGVLLSTSAFKGNSNTIDYESLAEKKTRLINMVQLGEALTSLDPPVRALMVYNSNPASVAPDASRVRQGLLREDLFTVVHEQVMTPTALYADLLLPATTSLENRDLYNSYGHYYLADGYPVVPARGECKSNFELFQTLAQKMGYQDEPFQQTIEERIQDYLSTLSGLPEEVDWEAFKQGAYIRSTAEKLGEPMFDGKEQKFSFVTPSNDPALPKIACLTPMTDRDDANLKSRYPYYLITPPNGKLLNSTFGEQYQDEIGKVLIHPQNAGPLQIQTGDLVRLMNGRGYTDRQAKVTDDTQPGVLVAEGIYWQATSGIPTGINDLTSQNVTDMGEGGTFHESLVDLQLVK</sequence>
<keyword evidence="3" id="KW-0500">Molybdenum</keyword>
<dbReference type="Pfam" id="PF04879">
    <property type="entry name" value="Molybdop_Fe4S4"/>
    <property type="match status" value="1"/>
</dbReference>
<evidence type="ECO:0000313" key="9">
    <source>
        <dbReference type="EMBL" id="PCI29073.1"/>
    </source>
</evidence>
<evidence type="ECO:0000259" key="8">
    <source>
        <dbReference type="PROSITE" id="PS51669"/>
    </source>
</evidence>
<proteinExistence type="inferred from homology"/>
<dbReference type="Gene3D" id="2.20.25.90">
    <property type="entry name" value="ADC-like domains"/>
    <property type="match status" value="1"/>
</dbReference>
<organism evidence="9 10">
    <name type="scientific">SAR324 cluster bacterium</name>
    <dbReference type="NCBI Taxonomy" id="2024889"/>
    <lineage>
        <taxon>Bacteria</taxon>
        <taxon>Deltaproteobacteria</taxon>
        <taxon>SAR324 cluster</taxon>
    </lineage>
</organism>
<protein>
    <recommendedName>
        <fullName evidence="8">4Fe-4S Mo/W bis-MGD-type domain-containing protein</fullName>
    </recommendedName>
</protein>
<dbReference type="Gene3D" id="2.40.40.20">
    <property type="match status" value="1"/>
</dbReference>
<evidence type="ECO:0000256" key="7">
    <source>
        <dbReference type="ARBA" id="ARBA00023014"/>
    </source>
</evidence>
<dbReference type="SUPFAM" id="SSF50692">
    <property type="entry name" value="ADC-like"/>
    <property type="match status" value="1"/>
</dbReference>
<evidence type="ECO:0000256" key="2">
    <source>
        <dbReference type="ARBA" id="ARBA00010312"/>
    </source>
</evidence>
<evidence type="ECO:0000256" key="4">
    <source>
        <dbReference type="ARBA" id="ARBA00022723"/>
    </source>
</evidence>
<name>A0A2A4T685_9DELT</name>
<feature type="domain" description="4Fe-4S Mo/W bis-MGD-type" evidence="8">
    <location>
        <begin position="2"/>
        <end position="59"/>
    </location>
</feature>
<comment type="similarity">
    <text evidence="2">Belongs to the prokaryotic molybdopterin-containing oxidoreductase family.</text>
</comment>
<keyword evidence="4" id="KW-0479">Metal-binding</keyword>
<evidence type="ECO:0000256" key="6">
    <source>
        <dbReference type="ARBA" id="ARBA00023004"/>
    </source>
</evidence>
<comment type="cofactor">
    <cofactor evidence="1">
        <name>Mo-bis(molybdopterin guanine dinucleotide)</name>
        <dbReference type="ChEBI" id="CHEBI:60539"/>
    </cofactor>
</comment>
<dbReference type="SUPFAM" id="SSF53706">
    <property type="entry name" value="Formate dehydrogenase/DMSO reductase, domains 1-3"/>
    <property type="match status" value="1"/>
</dbReference>
<dbReference type="PANTHER" id="PTHR43742">
    <property type="entry name" value="TRIMETHYLAMINE-N-OXIDE REDUCTASE"/>
    <property type="match status" value="1"/>
</dbReference>
<dbReference type="EMBL" id="NVSR01000020">
    <property type="protein sequence ID" value="PCI29073.1"/>
    <property type="molecule type" value="Genomic_DNA"/>
</dbReference>
<dbReference type="GO" id="GO:0016491">
    <property type="term" value="F:oxidoreductase activity"/>
    <property type="evidence" value="ECO:0007669"/>
    <property type="project" value="UniProtKB-KW"/>
</dbReference>
<dbReference type="CDD" id="cd02766">
    <property type="entry name" value="MopB_3"/>
    <property type="match status" value="1"/>
</dbReference>
<dbReference type="GO" id="GO:0046872">
    <property type="term" value="F:metal ion binding"/>
    <property type="evidence" value="ECO:0007669"/>
    <property type="project" value="UniProtKB-KW"/>
</dbReference>
<keyword evidence="6" id="KW-0408">Iron</keyword>
<dbReference type="InterPro" id="IPR006656">
    <property type="entry name" value="Mopterin_OxRdtase"/>
</dbReference>
<comment type="caution">
    <text evidence="9">The sequence shown here is derived from an EMBL/GenBank/DDBJ whole genome shotgun (WGS) entry which is preliminary data.</text>
</comment>
<dbReference type="Pfam" id="PF01568">
    <property type="entry name" value="Molydop_binding"/>
    <property type="match status" value="1"/>
</dbReference>
<reference evidence="10" key="1">
    <citation type="submission" date="2017-08" db="EMBL/GenBank/DDBJ databases">
        <title>A dynamic microbial community with high functional redundancy inhabits the cold, oxic subseafloor aquifer.</title>
        <authorList>
            <person name="Tully B.J."/>
            <person name="Wheat C.G."/>
            <person name="Glazer B.T."/>
            <person name="Huber J.A."/>
        </authorList>
    </citation>
    <scope>NUCLEOTIDE SEQUENCE [LARGE SCALE GENOMIC DNA]</scope>
</reference>
<dbReference type="Gene3D" id="3.30.2070.10">
    <property type="entry name" value="Formate dehydrogenase/DMSO reductase"/>
    <property type="match status" value="1"/>
</dbReference>
<evidence type="ECO:0000313" key="10">
    <source>
        <dbReference type="Proteomes" id="UP000218113"/>
    </source>
</evidence>
<dbReference type="Proteomes" id="UP000218113">
    <property type="component" value="Unassembled WGS sequence"/>
</dbReference>
<keyword evidence="5" id="KW-0560">Oxidoreductase</keyword>
<dbReference type="SMART" id="SM00926">
    <property type="entry name" value="Molybdop_Fe4S4"/>
    <property type="match status" value="1"/>
</dbReference>